<name>A0ABR3K9Z8_TRISP</name>
<dbReference type="Proteomes" id="UP001558632">
    <property type="component" value="Unassembled WGS sequence"/>
</dbReference>
<comment type="caution">
    <text evidence="1">The sequence shown here is derived from an EMBL/GenBank/DDBJ whole genome shotgun (WGS) entry which is preliminary data.</text>
</comment>
<gene>
    <name evidence="1" type="ORF">TSPI_00808</name>
</gene>
<organism evidence="1 2">
    <name type="scientific">Trichinella spiralis</name>
    <name type="common">Trichina worm</name>
    <dbReference type="NCBI Taxonomy" id="6334"/>
    <lineage>
        <taxon>Eukaryota</taxon>
        <taxon>Metazoa</taxon>
        <taxon>Ecdysozoa</taxon>
        <taxon>Nematoda</taxon>
        <taxon>Enoplea</taxon>
        <taxon>Dorylaimia</taxon>
        <taxon>Trichinellida</taxon>
        <taxon>Trichinellidae</taxon>
        <taxon>Trichinella</taxon>
    </lineage>
</organism>
<accession>A0ABR3K9Z8</accession>
<keyword evidence="1" id="KW-0648">Protein biosynthesis</keyword>
<evidence type="ECO:0000313" key="1">
    <source>
        <dbReference type="EMBL" id="KAL1233020.1"/>
    </source>
</evidence>
<keyword evidence="2" id="KW-1185">Reference proteome</keyword>
<dbReference type="EMBL" id="JBEUSY010000439">
    <property type="protein sequence ID" value="KAL1233020.1"/>
    <property type="molecule type" value="Genomic_DNA"/>
</dbReference>
<sequence>MPVSSIRRSEWIPHTLRSSQRIHEVAWNLAYRRHNSELLAESSPIEATISGKHNKFSIRRSERIPYMLRSSQRIHEVAWSLAYRRHNSELPGETSPIEETMSGKHRQGCIYGYGQSHQHIDLMPVSSIRRSERIPYMLRAANRFTRWRGAWLTGDIIRSYQASHHQLKKLCLFYPAFGTDTVHVPLQPTDSRGGVELGLPTRLYIWIWATTSTYRSYAGKFYPAFEIDAVHVTQQPTDSRGGVELGLPAT</sequence>
<keyword evidence="1" id="KW-0251">Elongation factor</keyword>
<reference evidence="1 2" key="1">
    <citation type="submission" date="2024-07" db="EMBL/GenBank/DDBJ databases">
        <title>Enhanced genomic and transcriptomic resources for Trichinella pseudospiralis and T. spiralis underpin the discovery of pronounced molecular differences between stages and species.</title>
        <authorList>
            <person name="Pasi K.K."/>
            <person name="La Rosa G."/>
            <person name="Gomez-Morales M.A."/>
            <person name="Tosini F."/>
            <person name="Sumanam S."/>
            <person name="Young N.D."/>
            <person name="Chang B.C."/>
            <person name="Robin G.B."/>
        </authorList>
    </citation>
    <scope>NUCLEOTIDE SEQUENCE [LARGE SCALE GENOMIC DNA]</scope>
    <source>
        <strain evidence="1">ISS534</strain>
    </source>
</reference>
<protein>
    <submittedName>
        <fullName evidence="1">Elongation factor Ts</fullName>
    </submittedName>
</protein>
<evidence type="ECO:0000313" key="2">
    <source>
        <dbReference type="Proteomes" id="UP001558632"/>
    </source>
</evidence>
<proteinExistence type="predicted"/>
<dbReference type="GO" id="GO:0003746">
    <property type="term" value="F:translation elongation factor activity"/>
    <property type="evidence" value="ECO:0007669"/>
    <property type="project" value="UniProtKB-KW"/>
</dbReference>